<dbReference type="InterPro" id="IPR039422">
    <property type="entry name" value="MarR/SlyA-like"/>
</dbReference>
<dbReference type="Pfam" id="PF01047">
    <property type="entry name" value="MarR"/>
    <property type="match status" value="1"/>
</dbReference>
<dbReference type="EMBL" id="FOME01000007">
    <property type="protein sequence ID" value="SFD90364.1"/>
    <property type="molecule type" value="Genomic_DNA"/>
</dbReference>
<keyword evidence="2" id="KW-0238">DNA-binding</keyword>
<evidence type="ECO:0000313" key="2">
    <source>
        <dbReference type="EMBL" id="SEG90301.1"/>
    </source>
</evidence>
<dbReference type="PROSITE" id="PS50995">
    <property type="entry name" value="HTH_MARR_2"/>
    <property type="match status" value="1"/>
</dbReference>
<dbReference type="GO" id="GO:0006950">
    <property type="term" value="P:response to stress"/>
    <property type="evidence" value="ECO:0007669"/>
    <property type="project" value="TreeGrafter"/>
</dbReference>
<accession>A0A1I1W5G8</accession>
<proteinExistence type="predicted"/>
<organism evidence="2 5">
    <name type="scientific">Saccharopolyspora kobensis</name>
    <dbReference type="NCBI Taxonomy" id="146035"/>
    <lineage>
        <taxon>Bacteria</taxon>
        <taxon>Bacillati</taxon>
        <taxon>Actinomycetota</taxon>
        <taxon>Actinomycetes</taxon>
        <taxon>Pseudonocardiales</taxon>
        <taxon>Pseudonocardiaceae</taxon>
        <taxon>Saccharopolyspora</taxon>
    </lineage>
</organism>
<keyword evidence="4" id="KW-1185">Reference proteome</keyword>
<dbReference type="AlphaFoldDB" id="A0A1H6DYR2"/>
<evidence type="ECO:0000313" key="5">
    <source>
        <dbReference type="Proteomes" id="UP000236729"/>
    </source>
</evidence>
<dbReference type="Gene3D" id="1.10.10.10">
    <property type="entry name" value="Winged helix-like DNA-binding domain superfamily/Winged helix DNA-binding domain"/>
    <property type="match status" value="1"/>
</dbReference>
<dbReference type="EMBL" id="FNVB01000008">
    <property type="protein sequence ID" value="SEG90301.1"/>
    <property type="molecule type" value="Genomic_DNA"/>
</dbReference>
<dbReference type="Proteomes" id="UP000236729">
    <property type="component" value="Unassembled WGS sequence"/>
</dbReference>
<dbReference type="RefSeq" id="WP_093354176.1">
    <property type="nucleotide sequence ID" value="NZ_FNVB01000008.1"/>
</dbReference>
<evidence type="ECO:0000259" key="1">
    <source>
        <dbReference type="PROSITE" id="PS50995"/>
    </source>
</evidence>
<dbReference type="GO" id="GO:0003677">
    <property type="term" value="F:DNA binding"/>
    <property type="evidence" value="ECO:0007669"/>
    <property type="project" value="UniProtKB-KW"/>
</dbReference>
<dbReference type="PANTHER" id="PTHR33164">
    <property type="entry name" value="TRANSCRIPTIONAL REGULATOR, MARR FAMILY"/>
    <property type="match status" value="1"/>
</dbReference>
<dbReference type="Proteomes" id="UP000199690">
    <property type="component" value="Unassembled WGS sequence"/>
</dbReference>
<evidence type="ECO:0000313" key="4">
    <source>
        <dbReference type="Proteomes" id="UP000199690"/>
    </source>
</evidence>
<dbReference type="PANTHER" id="PTHR33164:SF95">
    <property type="entry name" value="TRANSCRIPTIONAL REGULATOR"/>
    <property type="match status" value="1"/>
</dbReference>
<dbReference type="InterPro" id="IPR036388">
    <property type="entry name" value="WH-like_DNA-bd_sf"/>
</dbReference>
<dbReference type="SUPFAM" id="SSF46785">
    <property type="entry name" value="Winged helix' DNA-binding domain"/>
    <property type="match status" value="1"/>
</dbReference>
<sequence length="153" mass="16526">MAAESPGIAFLLSQLGAQAATQFGARVEELGLTPPLVGVLRMISAQPGLSQQQLAGELGLLPSKVVAFVDDLEHRGLVTRTRGTRDRRVQHLTLTAGGTELLDEVIEVGARHEDAFCQALAPDERAQLKALLEHLARSHELAPGVHPGYRWIR</sequence>
<reference evidence="4 5" key="2">
    <citation type="submission" date="2016-10" db="EMBL/GenBank/DDBJ databases">
        <authorList>
            <person name="Varghese N."/>
            <person name="Submissions S."/>
        </authorList>
    </citation>
    <scope>NUCLEOTIDE SEQUENCE [LARGE SCALE GENOMIC DNA]</scope>
    <source>
        <strain evidence="5">ATCC 20501</strain>
        <strain evidence="3 4">CGMCC 4.3529</strain>
    </source>
</reference>
<dbReference type="SMR" id="A0A1H6DYR2"/>
<gene>
    <name evidence="2" type="ORF">SAMN02982929_05200</name>
    <name evidence="3" type="ORF">SAMN05216506_107174</name>
</gene>
<accession>A0A1H6DYR2</accession>
<reference evidence="2" key="1">
    <citation type="submission" date="2016-10" db="EMBL/GenBank/DDBJ databases">
        <authorList>
            <person name="de Groot N.N."/>
        </authorList>
    </citation>
    <scope>NUCLEOTIDE SEQUENCE [LARGE SCALE GENOMIC DNA]</scope>
    <source>
        <strain evidence="2">ATCC 20501</strain>
    </source>
</reference>
<dbReference type="InterPro" id="IPR000835">
    <property type="entry name" value="HTH_MarR-typ"/>
</dbReference>
<evidence type="ECO:0000313" key="3">
    <source>
        <dbReference type="EMBL" id="SFD90364.1"/>
    </source>
</evidence>
<name>A0A1H6DYR2_9PSEU</name>
<dbReference type="SMART" id="SM00347">
    <property type="entry name" value="HTH_MARR"/>
    <property type="match status" value="1"/>
</dbReference>
<dbReference type="GO" id="GO:0003700">
    <property type="term" value="F:DNA-binding transcription factor activity"/>
    <property type="evidence" value="ECO:0007669"/>
    <property type="project" value="InterPro"/>
</dbReference>
<protein>
    <submittedName>
        <fullName evidence="2">DNA-binding transcriptional regulator, MarR family</fullName>
    </submittedName>
</protein>
<feature type="domain" description="HTH marR-type" evidence="1">
    <location>
        <begin position="5"/>
        <end position="137"/>
    </location>
</feature>
<dbReference type="PRINTS" id="PR00598">
    <property type="entry name" value="HTHMARR"/>
</dbReference>
<dbReference type="InterPro" id="IPR036390">
    <property type="entry name" value="WH_DNA-bd_sf"/>
</dbReference>